<reference evidence="2 3" key="1">
    <citation type="journal article" date="2010" name="Nature">
        <title>Genome sequence of the palaeopolyploid soybean.</title>
        <authorList>
            <person name="Schmutz J."/>
            <person name="Cannon S.B."/>
            <person name="Schlueter J."/>
            <person name="Ma J."/>
            <person name="Mitros T."/>
            <person name="Nelson W."/>
            <person name="Hyten D.L."/>
            <person name="Song Q."/>
            <person name="Thelen J.J."/>
            <person name="Cheng J."/>
            <person name="Xu D."/>
            <person name="Hellsten U."/>
            <person name="May G.D."/>
            <person name="Yu Y."/>
            <person name="Sakurai T."/>
            <person name="Umezawa T."/>
            <person name="Bhattacharyya M.K."/>
            <person name="Sandhu D."/>
            <person name="Valliyodan B."/>
            <person name="Lindquist E."/>
            <person name="Peto M."/>
            <person name="Grant D."/>
            <person name="Shu S."/>
            <person name="Goodstein D."/>
            <person name="Barry K."/>
            <person name="Futrell-Griggs M."/>
            <person name="Abernathy B."/>
            <person name="Du J."/>
            <person name="Tian Z."/>
            <person name="Zhu L."/>
            <person name="Gill N."/>
            <person name="Joshi T."/>
            <person name="Libault M."/>
            <person name="Sethuraman A."/>
            <person name="Zhang X.-C."/>
            <person name="Shinozaki K."/>
            <person name="Nguyen H.T."/>
            <person name="Wing R.A."/>
            <person name="Cregan P."/>
            <person name="Specht J."/>
            <person name="Grimwood J."/>
            <person name="Rokhsar D."/>
            <person name="Stacey G."/>
            <person name="Shoemaker R.C."/>
            <person name="Jackson S.A."/>
        </authorList>
    </citation>
    <scope>NUCLEOTIDE SEQUENCE [LARGE SCALE GENOMIC DNA]</scope>
    <source>
        <strain evidence="3">cv. Williams 82</strain>
        <tissue evidence="2">Callus</tissue>
    </source>
</reference>
<dbReference type="EMBL" id="CM000852">
    <property type="protein sequence ID" value="KRG95446.1"/>
    <property type="molecule type" value="Genomic_DNA"/>
</dbReference>
<dbReference type="InParanoid" id="K7MYI0"/>
<evidence type="ECO:0000256" key="1">
    <source>
        <dbReference type="SAM" id="Phobius"/>
    </source>
</evidence>
<evidence type="ECO:0000313" key="3">
    <source>
        <dbReference type="EnsemblPlants" id="KRG95446"/>
    </source>
</evidence>
<keyword evidence="1" id="KW-0472">Membrane</keyword>
<dbReference type="AlphaFoldDB" id="K7MYI0"/>
<feature type="transmembrane region" description="Helical" evidence="1">
    <location>
        <begin position="28"/>
        <end position="50"/>
    </location>
</feature>
<dbReference type="HOGENOM" id="CLU_3091159_0_0_1"/>
<dbReference type="Proteomes" id="UP000008827">
    <property type="component" value="Chromosome 19"/>
</dbReference>
<keyword evidence="4" id="KW-1185">Reference proteome</keyword>
<evidence type="ECO:0000313" key="2">
    <source>
        <dbReference type="EMBL" id="KRG95446.1"/>
    </source>
</evidence>
<dbReference type="EnsemblPlants" id="KRG95446">
    <property type="protein sequence ID" value="KRG95446"/>
    <property type="gene ID" value="GLYMA_19G151600"/>
</dbReference>
<reference evidence="3" key="2">
    <citation type="submission" date="2018-02" db="UniProtKB">
        <authorList>
            <consortium name="EnsemblPlants"/>
        </authorList>
    </citation>
    <scope>IDENTIFICATION</scope>
    <source>
        <strain evidence="3">Williams 82</strain>
    </source>
</reference>
<protein>
    <submittedName>
        <fullName evidence="2 3">Uncharacterized protein</fullName>
    </submittedName>
</protein>
<proteinExistence type="predicted"/>
<name>K7MYI0_SOYBN</name>
<dbReference type="Gramene" id="KRG95446">
    <property type="protein sequence ID" value="KRG95446"/>
    <property type="gene ID" value="GLYMA_19G151600"/>
</dbReference>
<keyword evidence="1" id="KW-0812">Transmembrane</keyword>
<organism evidence="3">
    <name type="scientific">Glycine max</name>
    <name type="common">Soybean</name>
    <name type="synonym">Glycine hispida</name>
    <dbReference type="NCBI Taxonomy" id="3847"/>
    <lineage>
        <taxon>Eukaryota</taxon>
        <taxon>Viridiplantae</taxon>
        <taxon>Streptophyta</taxon>
        <taxon>Embryophyta</taxon>
        <taxon>Tracheophyta</taxon>
        <taxon>Spermatophyta</taxon>
        <taxon>Magnoliopsida</taxon>
        <taxon>eudicotyledons</taxon>
        <taxon>Gunneridae</taxon>
        <taxon>Pentapetalae</taxon>
        <taxon>rosids</taxon>
        <taxon>fabids</taxon>
        <taxon>Fabales</taxon>
        <taxon>Fabaceae</taxon>
        <taxon>Papilionoideae</taxon>
        <taxon>50 kb inversion clade</taxon>
        <taxon>NPAAA clade</taxon>
        <taxon>indigoferoid/millettioid clade</taxon>
        <taxon>Phaseoleae</taxon>
        <taxon>Glycine</taxon>
        <taxon>Glycine subgen. Soja</taxon>
    </lineage>
</organism>
<dbReference type="PaxDb" id="3847-GLYMA19G33390.1"/>
<gene>
    <name evidence="2" type="ORF">GLYMA_19G151600</name>
</gene>
<keyword evidence="1" id="KW-1133">Transmembrane helix</keyword>
<reference evidence="2" key="3">
    <citation type="submission" date="2018-07" db="EMBL/GenBank/DDBJ databases">
        <title>WGS assembly of Glycine max.</title>
        <authorList>
            <person name="Schmutz J."/>
            <person name="Cannon S."/>
            <person name="Schlueter J."/>
            <person name="Ma J."/>
            <person name="Mitros T."/>
            <person name="Nelson W."/>
            <person name="Hyten D."/>
            <person name="Song Q."/>
            <person name="Thelen J."/>
            <person name="Cheng J."/>
            <person name="Xu D."/>
            <person name="Hellsten U."/>
            <person name="May G."/>
            <person name="Yu Y."/>
            <person name="Sakurai T."/>
            <person name="Umezawa T."/>
            <person name="Bhattacharyya M."/>
            <person name="Sandhu D."/>
            <person name="Valliyodan B."/>
            <person name="Lindquist E."/>
            <person name="Peto M."/>
            <person name="Grant D."/>
            <person name="Shu S."/>
            <person name="Goodstein D."/>
            <person name="Barry K."/>
            <person name="Futrell-Griggs M."/>
            <person name="Abernathy B."/>
            <person name="Du J."/>
            <person name="Tian Z."/>
            <person name="Zhu L."/>
            <person name="Gill N."/>
            <person name="Joshi T."/>
            <person name="Libault M."/>
            <person name="Sethuraman A."/>
            <person name="Zhang X."/>
            <person name="Shinozaki K."/>
            <person name="Nguyen H."/>
            <person name="Wing R."/>
            <person name="Cregan P."/>
            <person name="Specht J."/>
            <person name="Grimwood J."/>
            <person name="Rokhsar D."/>
            <person name="Stacey G."/>
            <person name="Shoemaker R."/>
            <person name="Jackson S."/>
        </authorList>
    </citation>
    <scope>NUCLEOTIDE SEQUENCE</scope>
    <source>
        <tissue evidence="2">Callus</tissue>
    </source>
</reference>
<sequence length="52" mass="6210">MSLLLLVDLTGGLLTTQDFVLGFYYCTLLWILLDSMQLYKNIFFLLYFYLCR</sequence>
<accession>K7MYI0</accession>
<evidence type="ECO:0000313" key="4">
    <source>
        <dbReference type="Proteomes" id="UP000008827"/>
    </source>
</evidence>